<evidence type="ECO:0000313" key="1">
    <source>
        <dbReference type="EMBL" id="SDO87075.1"/>
    </source>
</evidence>
<dbReference type="Pfam" id="PF08665">
    <property type="entry name" value="PglZ"/>
    <property type="match status" value="1"/>
</dbReference>
<name>A0A1H0N3I6_9HYPH</name>
<dbReference type="RefSeq" id="WP_090228182.1">
    <property type="nucleotide sequence ID" value="NZ_FNJC01000002.1"/>
</dbReference>
<reference evidence="1 2" key="1">
    <citation type="submission" date="2016-10" db="EMBL/GenBank/DDBJ databases">
        <authorList>
            <person name="Varghese N."/>
            <person name="Submissions S."/>
        </authorList>
    </citation>
    <scope>NUCLEOTIDE SEQUENCE [LARGE SCALE GENOMIC DNA]</scope>
    <source>
        <strain evidence="1 2">CGMCC 1.6497</strain>
    </source>
</reference>
<accession>A0A1H0N3I6</accession>
<comment type="caution">
    <text evidence="1">The sequence shown here is derived from an EMBL/GenBank/DDBJ whole genome shotgun (WGS) entry which is preliminary data.</text>
</comment>
<keyword evidence="2" id="KW-1185">Reference proteome</keyword>
<sequence>MTTAETADPHPLHVYIARLIADRLKERHVVVIYDKNEELRPFFAELTTEPATDALVAVRVGYRTPHLCVYDGSFLKVRFLVEPVTGGEVPEDTLIYVPGRERDEQGSLLMELEKGGDLYRVPALKQLARNVLRKRFTDVAIDEMLKSDALRYSDFARMSQDDGAAEGPSLLKGIFGVTDSLSILTEWLANSVHDAEIVAKGAEAELRGLADARLGTSLPQDADMARLRANVARHVLANEFRSDLSPKAKLTAAAQQALSGIAAPSMAEQSRSITEICRRLRERYATAYVSLADQVEQDLNLKADQDLGSLLGCVDTLRFEEQSVALACFNLIAAGNFKEAKGLVDARSESFWIDRDVTRLTVWQACRLMLDLGIAAEQADGRMKKANGNAAAWVERYVDSQDGWHQLDRVQRRLEAILPELEDEIPERAIGRVRAIYDDAVRRMSEGFLSAFEKGGCTIPSVLHQTRVWSELVQPLPKPVVLMVVDALRYEMGAELAGRIANLGEIQLRPAIAALPSITPIGMGALLPGASSDFAIGTQNGRFGAVVGGAFCPDLSARLKYLKAQVPEFLDLTLDDTLSGNTKSLKKRLGTAKVILIRSTEIDAAGENTGTVSARRIMERVIEDIARCLQRIAAAGIENVVITADHGHLFFASDRVASMRIDAPGGDTADLHRRCWTGRGGATPPGSVRIPGSRLGYNTDLDVVLPASISVFKSGGDLAYHHGGASLQEMVIPVIKALLKTKPEGRSEKNAVTVGHDFDAVTNRIFSVRIELGGAAKNLFEQPRRVRPIVVSGERQVAAAGVAVGAPLEDGCLLLEPGVPATAGFILTDDTVEAVRIQVLDADTDALLFLSPQDLPVRLGV</sequence>
<dbReference type="EMBL" id="FNJC01000002">
    <property type="protein sequence ID" value="SDO87075.1"/>
    <property type="molecule type" value="Genomic_DNA"/>
</dbReference>
<dbReference type="InterPro" id="IPR017850">
    <property type="entry name" value="Alkaline_phosphatase_core_sf"/>
</dbReference>
<organism evidence="1 2">
    <name type="scientific">Filomicrobium insigne</name>
    <dbReference type="NCBI Taxonomy" id="418854"/>
    <lineage>
        <taxon>Bacteria</taxon>
        <taxon>Pseudomonadati</taxon>
        <taxon>Pseudomonadota</taxon>
        <taxon>Alphaproteobacteria</taxon>
        <taxon>Hyphomicrobiales</taxon>
        <taxon>Hyphomicrobiaceae</taxon>
        <taxon>Filomicrobium</taxon>
    </lineage>
</organism>
<evidence type="ECO:0000313" key="2">
    <source>
        <dbReference type="Proteomes" id="UP000198795"/>
    </source>
</evidence>
<dbReference type="SUPFAM" id="SSF53649">
    <property type="entry name" value="Alkaline phosphatase-like"/>
    <property type="match status" value="1"/>
</dbReference>
<protein>
    <submittedName>
        <fullName evidence="1">PglZ domain-containing protein</fullName>
    </submittedName>
</protein>
<dbReference type="Proteomes" id="UP000198795">
    <property type="component" value="Unassembled WGS sequence"/>
</dbReference>
<gene>
    <name evidence="1" type="ORF">SAMN04488061_1871</name>
</gene>
<proteinExistence type="predicted"/>